<evidence type="ECO:0000313" key="3">
    <source>
        <dbReference type="Ensembl" id="ENSCINP00000029874.1"/>
    </source>
</evidence>
<organism evidence="3 4">
    <name type="scientific">Ciona intestinalis</name>
    <name type="common">Transparent sea squirt</name>
    <name type="synonym">Ascidia intestinalis</name>
    <dbReference type="NCBI Taxonomy" id="7719"/>
    <lineage>
        <taxon>Eukaryota</taxon>
        <taxon>Metazoa</taxon>
        <taxon>Chordata</taxon>
        <taxon>Tunicata</taxon>
        <taxon>Ascidiacea</taxon>
        <taxon>Phlebobranchia</taxon>
        <taxon>Cionidae</taxon>
        <taxon>Ciona</taxon>
    </lineage>
</organism>
<dbReference type="InterPro" id="IPR036179">
    <property type="entry name" value="Ig-like_dom_sf"/>
</dbReference>
<evidence type="ECO:0000313" key="4">
    <source>
        <dbReference type="Proteomes" id="UP000008144"/>
    </source>
</evidence>
<dbReference type="Proteomes" id="UP000008144">
    <property type="component" value="Unassembled WGS sequence"/>
</dbReference>
<dbReference type="GeneTree" id="ENSGT00660000097258"/>
<dbReference type="Pfam" id="PF13927">
    <property type="entry name" value="Ig_3"/>
    <property type="match status" value="1"/>
</dbReference>
<evidence type="ECO:0000259" key="2">
    <source>
        <dbReference type="PROSITE" id="PS50835"/>
    </source>
</evidence>
<proteinExistence type="predicted"/>
<name>H2XJP2_CIOIN</name>
<keyword evidence="4" id="KW-1185">Reference proteome</keyword>
<protein>
    <submittedName>
        <fullName evidence="3">Uncharacterized LOC100186047</fullName>
    </submittedName>
</protein>
<feature type="chain" id="PRO_5003577932" evidence="1">
    <location>
        <begin position="19"/>
        <end position="246"/>
    </location>
</feature>
<evidence type="ECO:0000256" key="1">
    <source>
        <dbReference type="SAM" id="SignalP"/>
    </source>
</evidence>
<dbReference type="Ensembl" id="ENSCINT00000036910.1">
    <property type="protein sequence ID" value="ENSCINP00000029874.1"/>
    <property type="gene ID" value="ENSCING00000020349.1"/>
</dbReference>
<dbReference type="SMART" id="SM00409">
    <property type="entry name" value="IG"/>
    <property type="match status" value="1"/>
</dbReference>
<dbReference type="OMA" id="CIMRVIM"/>
<feature type="signal peptide" evidence="1">
    <location>
        <begin position="1"/>
        <end position="18"/>
    </location>
</feature>
<accession>H2XJP2</accession>
<dbReference type="HOGENOM" id="CLU_098877_0_0_1"/>
<dbReference type="InterPro" id="IPR003599">
    <property type="entry name" value="Ig_sub"/>
</dbReference>
<gene>
    <name evidence="3" type="primary">LOC100186047</name>
</gene>
<reference evidence="3" key="2">
    <citation type="submission" date="2025-08" db="UniProtKB">
        <authorList>
            <consortium name="Ensembl"/>
        </authorList>
    </citation>
    <scope>IDENTIFICATION</scope>
</reference>
<dbReference type="Gene3D" id="2.60.40.10">
    <property type="entry name" value="Immunoglobulins"/>
    <property type="match status" value="1"/>
</dbReference>
<keyword evidence="1" id="KW-0732">Signal</keyword>
<sequence length="246" mass="27542">MQKIILFFLVSILVVCEAGKCSIGQREARKRQTSRMSNLQQTHVVVDAKYIGRFDDGFRFVVQQTWSKHNGGLHVMDEFTGQSNDKKINTCFEELRMGDAYILMLEPVSGGGIPLYDIIEPAVASRKQKHRHRIYESLCEEVDGVCRMRINMPARGIFYRNSMMILQCAVESVSEVTSVTWYKDGSEVNTPIYRKAGLFVQENSLYDSIVVITTASQVHNGRYECVAENAAGQSATGTTAVVVLGP</sequence>
<dbReference type="InterPro" id="IPR007110">
    <property type="entry name" value="Ig-like_dom"/>
</dbReference>
<dbReference type="InterPro" id="IPR013783">
    <property type="entry name" value="Ig-like_fold"/>
</dbReference>
<dbReference type="PROSITE" id="PS50835">
    <property type="entry name" value="IG_LIKE"/>
    <property type="match status" value="1"/>
</dbReference>
<dbReference type="SUPFAM" id="SSF48726">
    <property type="entry name" value="Immunoglobulin"/>
    <property type="match status" value="1"/>
</dbReference>
<reference evidence="3" key="3">
    <citation type="submission" date="2025-09" db="UniProtKB">
        <authorList>
            <consortium name="Ensembl"/>
        </authorList>
    </citation>
    <scope>IDENTIFICATION</scope>
</reference>
<dbReference type="AlphaFoldDB" id="H2XJP2"/>
<reference evidence="4" key="1">
    <citation type="journal article" date="2002" name="Science">
        <title>The draft genome of Ciona intestinalis: insights into chordate and vertebrate origins.</title>
        <authorList>
            <person name="Dehal P."/>
            <person name="Satou Y."/>
            <person name="Campbell R.K."/>
            <person name="Chapman J."/>
            <person name="Degnan B."/>
            <person name="De Tomaso A."/>
            <person name="Davidson B."/>
            <person name="Di Gregorio A."/>
            <person name="Gelpke M."/>
            <person name="Goodstein D.M."/>
            <person name="Harafuji N."/>
            <person name="Hastings K.E."/>
            <person name="Ho I."/>
            <person name="Hotta K."/>
            <person name="Huang W."/>
            <person name="Kawashima T."/>
            <person name="Lemaire P."/>
            <person name="Martinez D."/>
            <person name="Meinertzhagen I.A."/>
            <person name="Necula S."/>
            <person name="Nonaka M."/>
            <person name="Putnam N."/>
            <person name="Rash S."/>
            <person name="Saiga H."/>
            <person name="Satake M."/>
            <person name="Terry A."/>
            <person name="Yamada L."/>
            <person name="Wang H.G."/>
            <person name="Awazu S."/>
            <person name="Azumi K."/>
            <person name="Boore J."/>
            <person name="Branno M."/>
            <person name="Chin-Bow S."/>
            <person name="DeSantis R."/>
            <person name="Doyle S."/>
            <person name="Francino P."/>
            <person name="Keys D.N."/>
            <person name="Haga S."/>
            <person name="Hayashi H."/>
            <person name="Hino K."/>
            <person name="Imai K.S."/>
            <person name="Inaba K."/>
            <person name="Kano S."/>
            <person name="Kobayashi K."/>
            <person name="Kobayashi M."/>
            <person name="Lee B.I."/>
            <person name="Makabe K.W."/>
            <person name="Manohar C."/>
            <person name="Matassi G."/>
            <person name="Medina M."/>
            <person name="Mochizuki Y."/>
            <person name="Mount S."/>
            <person name="Morishita T."/>
            <person name="Miura S."/>
            <person name="Nakayama A."/>
            <person name="Nishizaka S."/>
            <person name="Nomoto H."/>
            <person name="Ohta F."/>
            <person name="Oishi K."/>
            <person name="Rigoutsos I."/>
            <person name="Sano M."/>
            <person name="Sasaki A."/>
            <person name="Sasakura Y."/>
            <person name="Shoguchi E."/>
            <person name="Shin-i T."/>
            <person name="Spagnuolo A."/>
            <person name="Stainier D."/>
            <person name="Suzuki M.M."/>
            <person name="Tassy O."/>
            <person name="Takatori N."/>
            <person name="Tokuoka M."/>
            <person name="Yagi K."/>
            <person name="Yoshizaki F."/>
            <person name="Wada S."/>
            <person name="Zhang C."/>
            <person name="Hyatt P.D."/>
            <person name="Larimer F."/>
            <person name="Detter C."/>
            <person name="Doggett N."/>
            <person name="Glavina T."/>
            <person name="Hawkins T."/>
            <person name="Richardson P."/>
            <person name="Lucas S."/>
            <person name="Kohara Y."/>
            <person name="Levine M."/>
            <person name="Satoh N."/>
            <person name="Rokhsar D.S."/>
        </authorList>
    </citation>
    <scope>NUCLEOTIDE SEQUENCE [LARGE SCALE GENOMIC DNA]</scope>
</reference>
<feature type="domain" description="Ig-like" evidence="2">
    <location>
        <begin position="166"/>
        <end position="243"/>
    </location>
</feature>
<dbReference type="InParanoid" id="H2XJP2"/>
<dbReference type="CDD" id="cd00096">
    <property type="entry name" value="Ig"/>
    <property type="match status" value="1"/>
</dbReference>